<dbReference type="PANTHER" id="PTHR11003:SF334">
    <property type="entry name" value="FI03418P"/>
    <property type="match status" value="1"/>
</dbReference>
<feature type="transmembrane region" description="Helical" evidence="10">
    <location>
        <begin position="374"/>
        <end position="394"/>
    </location>
</feature>
<keyword evidence="5 8" id="KW-0406">Ion transport</keyword>
<dbReference type="InterPro" id="IPR013099">
    <property type="entry name" value="K_chnl_dom"/>
</dbReference>
<dbReference type="SUPFAM" id="SSF81324">
    <property type="entry name" value="Voltage-gated potassium channels"/>
    <property type="match status" value="2"/>
</dbReference>
<proteinExistence type="inferred from homology"/>
<dbReference type="AlphaFoldDB" id="A0ABD0SZ25"/>
<evidence type="ECO:0000259" key="11">
    <source>
        <dbReference type="Pfam" id="PF07885"/>
    </source>
</evidence>
<evidence type="ECO:0000256" key="4">
    <source>
        <dbReference type="ARBA" id="ARBA00022989"/>
    </source>
</evidence>
<evidence type="ECO:0000313" key="12">
    <source>
        <dbReference type="EMBL" id="KAL0830924.1"/>
    </source>
</evidence>
<evidence type="ECO:0000313" key="13">
    <source>
        <dbReference type="Proteomes" id="UP001549921"/>
    </source>
</evidence>
<dbReference type="Pfam" id="PF07885">
    <property type="entry name" value="Ion_trans_2"/>
    <property type="match status" value="2"/>
</dbReference>
<evidence type="ECO:0000256" key="2">
    <source>
        <dbReference type="ARBA" id="ARBA00022448"/>
    </source>
</evidence>
<evidence type="ECO:0000256" key="8">
    <source>
        <dbReference type="RuleBase" id="RU003857"/>
    </source>
</evidence>
<feature type="region of interest" description="Disordered" evidence="9">
    <location>
        <begin position="233"/>
        <end position="252"/>
    </location>
</feature>
<organism evidence="12 13">
    <name type="scientific">Loxostege sticticalis</name>
    <name type="common">Beet webworm moth</name>
    <dbReference type="NCBI Taxonomy" id="481309"/>
    <lineage>
        <taxon>Eukaryota</taxon>
        <taxon>Metazoa</taxon>
        <taxon>Ecdysozoa</taxon>
        <taxon>Arthropoda</taxon>
        <taxon>Hexapoda</taxon>
        <taxon>Insecta</taxon>
        <taxon>Pterygota</taxon>
        <taxon>Neoptera</taxon>
        <taxon>Endopterygota</taxon>
        <taxon>Lepidoptera</taxon>
        <taxon>Glossata</taxon>
        <taxon>Ditrysia</taxon>
        <taxon>Pyraloidea</taxon>
        <taxon>Crambidae</taxon>
        <taxon>Pyraustinae</taxon>
        <taxon>Loxostege</taxon>
    </lineage>
</organism>
<dbReference type="PANTHER" id="PTHR11003">
    <property type="entry name" value="POTASSIUM CHANNEL, SUBFAMILY K"/>
    <property type="match status" value="1"/>
</dbReference>
<feature type="region of interest" description="Disordered" evidence="9">
    <location>
        <begin position="68"/>
        <end position="119"/>
    </location>
</feature>
<name>A0ABD0SZ25_LOXSC</name>
<dbReference type="Proteomes" id="UP001549921">
    <property type="component" value="Unassembled WGS sequence"/>
</dbReference>
<feature type="transmembrane region" description="Helical" evidence="10">
    <location>
        <begin position="400"/>
        <end position="422"/>
    </location>
</feature>
<dbReference type="GO" id="GO:0016020">
    <property type="term" value="C:membrane"/>
    <property type="evidence" value="ECO:0007669"/>
    <property type="project" value="UniProtKB-SubCell"/>
</dbReference>
<feature type="transmembrane region" description="Helical" evidence="10">
    <location>
        <begin position="37"/>
        <end position="55"/>
    </location>
</feature>
<feature type="domain" description="Potassium channel" evidence="11">
    <location>
        <begin position="382"/>
        <end position="465"/>
    </location>
</feature>
<sequence>MLIFISLKPQPFSLQILSNSGYGHIAPKTQTGKVVTIFYAILGIPLMLLCLSNIGDVMASSFRYRDSGYSSGRARRPRPPPPPLAGPPAHARTRSQPPSMYARGYAPREFERDDRSPVQYERYGRDTYEDEEEEFPKISLPLQDLEAALKDLDNHQKKLTSKTELRSKSLPRPSKTKSDYGPRRDFDDTRHYEMEDSRNMFEMHDLHDVDYENYKERKALEESEKRLRDRDDYHARDRGYDPEDDDYEFDHPRSRRNRYDWRKDRGRSEYYDRDRDEYGPRRGRRAKSAVYDYEHRWDDDVEEGRRPDLRGRRLRRLQTVEDARPYRQYTPSPERDDWSDEVPIPKRNRPPVWGSRQSEIYVVEAPVKEEIKPVPIWLCVFLVASYIVAGTFLFKQWEGWAYLDAAYFCFITLTTIGFGDFVPAQGQNTEEPAAAAVYSIALCSLYLLFGIALLAMSFNLVQEEVRANVAALATKLGIIKPRETSDADSDY</sequence>
<feature type="region of interest" description="Disordered" evidence="9">
    <location>
        <begin position="155"/>
        <end position="189"/>
    </location>
</feature>
<dbReference type="EMBL" id="JBEDNZ010000013">
    <property type="protein sequence ID" value="KAL0830924.1"/>
    <property type="molecule type" value="Genomic_DNA"/>
</dbReference>
<evidence type="ECO:0000256" key="9">
    <source>
        <dbReference type="SAM" id="MobiDB-lite"/>
    </source>
</evidence>
<comment type="caution">
    <text evidence="12">The sequence shown here is derived from an EMBL/GenBank/DDBJ whole genome shotgun (WGS) entry which is preliminary data.</text>
</comment>
<reference evidence="12 13" key="1">
    <citation type="submission" date="2024-06" db="EMBL/GenBank/DDBJ databases">
        <title>A chromosome-level genome assembly of beet webworm, Loxostege sticticalis.</title>
        <authorList>
            <person name="Zhang Y."/>
        </authorList>
    </citation>
    <scope>NUCLEOTIDE SEQUENCE [LARGE SCALE GENOMIC DNA]</scope>
    <source>
        <strain evidence="12">AQ028</strain>
        <tissue evidence="12">Male pupae</tissue>
    </source>
</reference>
<evidence type="ECO:0000256" key="3">
    <source>
        <dbReference type="ARBA" id="ARBA00022692"/>
    </source>
</evidence>
<feature type="compositionally biased region" description="Basic and acidic residues" evidence="9">
    <location>
        <begin position="155"/>
        <end position="167"/>
    </location>
</feature>
<comment type="similarity">
    <text evidence="8">Belongs to the two pore domain potassium channel (TC 1.A.1.8) family.</text>
</comment>
<evidence type="ECO:0000256" key="1">
    <source>
        <dbReference type="ARBA" id="ARBA00004141"/>
    </source>
</evidence>
<feature type="compositionally biased region" description="Basic and acidic residues" evidence="9">
    <location>
        <begin position="176"/>
        <end position="189"/>
    </location>
</feature>
<evidence type="ECO:0000256" key="10">
    <source>
        <dbReference type="SAM" id="Phobius"/>
    </source>
</evidence>
<dbReference type="InterPro" id="IPR003280">
    <property type="entry name" value="2pore_dom_K_chnl"/>
</dbReference>
<dbReference type="PRINTS" id="PR01333">
    <property type="entry name" value="2POREKCHANEL"/>
</dbReference>
<gene>
    <name evidence="12" type="ORF">ABMA28_003006</name>
</gene>
<keyword evidence="4 10" id="KW-1133">Transmembrane helix</keyword>
<dbReference type="GO" id="GO:0034220">
    <property type="term" value="P:monoatomic ion transmembrane transport"/>
    <property type="evidence" value="ECO:0007669"/>
    <property type="project" value="UniProtKB-KW"/>
</dbReference>
<keyword evidence="2 8" id="KW-0813">Transport</keyword>
<comment type="subcellular location">
    <subcellularLocation>
        <location evidence="1">Membrane</location>
        <topology evidence="1">Multi-pass membrane protein</topology>
    </subcellularLocation>
</comment>
<feature type="domain" description="Potassium channel" evidence="11">
    <location>
        <begin position="12"/>
        <end position="58"/>
    </location>
</feature>
<dbReference type="Gene3D" id="1.10.287.70">
    <property type="match status" value="2"/>
</dbReference>
<feature type="transmembrane region" description="Helical" evidence="10">
    <location>
        <begin position="434"/>
        <end position="458"/>
    </location>
</feature>
<keyword evidence="6 10" id="KW-0472">Membrane</keyword>
<keyword evidence="7 8" id="KW-0407">Ion channel</keyword>
<feature type="compositionally biased region" description="Basic and acidic residues" evidence="9">
    <location>
        <begin position="106"/>
        <end position="119"/>
    </location>
</feature>
<protein>
    <recommendedName>
        <fullName evidence="11">Potassium channel domain-containing protein</fullName>
    </recommendedName>
</protein>
<accession>A0ABD0SZ25</accession>
<keyword evidence="3 8" id="KW-0812">Transmembrane</keyword>
<evidence type="ECO:0000256" key="7">
    <source>
        <dbReference type="ARBA" id="ARBA00023303"/>
    </source>
</evidence>
<evidence type="ECO:0000256" key="6">
    <source>
        <dbReference type="ARBA" id="ARBA00023136"/>
    </source>
</evidence>
<evidence type="ECO:0000256" key="5">
    <source>
        <dbReference type="ARBA" id="ARBA00023065"/>
    </source>
</evidence>